<evidence type="ECO:0000313" key="2">
    <source>
        <dbReference type="EMBL" id="KAF4097364.1"/>
    </source>
</evidence>
<comment type="caution">
    <text evidence="2">The sequence shown here is derived from an EMBL/GenBank/DDBJ whole genome shotgun (WGS) entry which is preliminary data.</text>
</comment>
<name>A0A7J6BR25_9TELE</name>
<evidence type="ECO:0000313" key="3">
    <source>
        <dbReference type="Proteomes" id="UP000579812"/>
    </source>
</evidence>
<organism evidence="2 3">
    <name type="scientific">Onychostoma macrolepis</name>
    <dbReference type="NCBI Taxonomy" id="369639"/>
    <lineage>
        <taxon>Eukaryota</taxon>
        <taxon>Metazoa</taxon>
        <taxon>Chordata</taxon>
        <taxon>Craniata</taxon>
        <taxon>Vertebrata</taxon>
        <taxon>Euteleostomi</taxon>
        <taxon>Actinopterygii</taxon>
        <taxon>Neopterygii</taxon>
        <taxon>Teleostei</taxon>
        <taxon>Ostariophysi</taxon>
        <taxon>Cypriniformes</taxon>
        <taxon>Cyprinidae</taxon>
        <taxon>Acrossocheilinae</taxon>
        <taxon>Onychostoma</taxon>
    </lineage>
</organism>
<protein>
    <submittedName>
        <fullName evidence="2">Uncharacterized protein</fullName>
    </submittedName>
</protein>
<feature type="compositionally biased region" description="Polar residues" evidence="1">
    <location>
        <begin position="38"/>
        <end position="52"/>
    </location>
</feature>
<sequence length="156" mass="16902">MFSSSHRCNLSNLPYESEASRGCGVKSLRSAARFSSVSESIRAPGSSSSSVKWQDVPSGSHRGETVHNMASRVSEHIKAHGSVDLRAALKNNVPEALISPDSDEIRCESRRPPNRLQPTRRVRPRFPTASEEPGSAPRRHIGLTCGSKSGVIKSVL</sequence>
<dbReference type="EMBL" id="JAAMOB010000022">
    <property type="protein sequence ID" value="KAF4097364.1"/>
    <property type="molecule type" value="Genomic_DNA"/>
</dbReference>
<feature type="region of interest" description="Disordered" evidence="1">
    <location>
        <begin position="100"/>
        <end position="156"/>
    </location>
</feature>
<feature type="region of interest" description="Disordered" evidence="1">
    <location>
        <begin position="38"/>
        <end position="66"/>
    </location>
</feature>
<accession>A0A7J6BR25</accession>
<proteinExistence type="predicted"/>
<keyword evidence="3" id="KW-1185">Reference proteome</keyword>
<evidence type="ECO:0000256" key="1">
    <source>
        <dbReference type="SAM" id="MobiDB-lite"/>
    </source>
</evidence>
<dbReference type="Proteomes" id="UP000579812">
    <property type="component" value="Unassembled WGS sequence"/>
</dbReference>
<gene>
    <name evidence="2" type="ORF">G5714_021372</name>
</gene>
<reference evidence="2 3" key="1">
    <citation type="submission" date="2020-04" db="EMBL/GenBank/DDBJ databases">
        <title>Chromosome-level genome assembly of a cyprinid fish Onychostoma macrolepis by integration of Nanopore Sequencing, Bionano and Hi-C technology.</title>
        <authorList>
            <person name="Wang D."/>
        </authorList>
    </citation>
    <scope>NUCLEOTIDE SEQUENCE [LARGE SCALE GENOMIC DNA]</scope>
    <source>
        <strain evidence="2">SWU-2019</strain>
        <tissue evidence="2">Muscle</tissue>
    </source>
</reference>
<dbReference type="AlphaFoldDB" id="A0A7J6BR25"/>